<dbReference type="EMBL" id="AAWS01000037">
    <property type="protein sequence ID" value="EAY26212.1"/>
    <property type="molecule type" value="Genomic_DNA"/>
</dbReference>
<dbReference type="AlphaFoldDB" id="A1ZTW0"/>
<keyword evidence="2" id="KW-1185">Reference proteome</keyword>
<dbReference type="NCBIfam" id="TIGR03523">
    <property type="entry name" value="GldN"/>
    <property type="match status" value="1"/>
</dbReference>
<comment type="caution">
    <text evidence="1">The sequence shown here is derived from an EMBL/GenBank/DDBJ whole genome shotgun (WGS) entry which is preliminary data.</text>
</comment>
<sequence length="292" mass="34594">MKKSWLSITGILVFLLVLDVSVWAQYGPNGYNPNSVRGSKKSKPIFGQPIFESDIMYRTTVWRKINLREKQNKPFFSIENEITQVIIDAVKAKKLQPYEFNSSPTTDGVSSPMQFEDFLNKLNYYDDSVQDTVPLRATDLYILELKEDLIFDRRRSRMYWDIQSITMVIPQGTNQETQLGDYRLASFKYRDLYEYFKEAYEESQKKGTFEDVRAFWYNPENPRRHMSLGDAMELRLFNSRIVKVSNPDDNDIVTIINQEYGDQDTKKAQKVLYLSQKIEYDLMEFEHNLWEY</sequence>
<proteinExistence type="predicted"/>
<name>A1ZTW0_MICM2</name>
<dbReference type="RefSeq" id="WP_002701451.1">
    <property type="nucleotide sequence ID" value="NZ_AAWS01000037.1"/>
</dbReference>
<accession>A1ZTW0</accession>
<dbReference type="Pfam" id="PF19841">
    <property type="entry name" value="GldN"/>
    <property type="match status" value="1"/>
</dbReference>
<protein>
    <recommendedName>
        <fullName evidence="3">Gliding motility protein GldN</fullName>
    </recommendedName>
</protein>
<gene>
    <name evidence="1" type="ORF">M23134_02544</name>
</gene>
<evidence type="ECO:0000313" key="1">
    <source>
        <dbReference type="EMBL" id="EAY26212.1"/>
    </source>
</evidence>
<dbReference type="eggNOG" id="ENOG502ZAEJ">
    <property type="taxonomic scope" value="Bacteria"/>
</dbReference>
<evidence type="ECO:0008006" key="3">
    <source>
        <dbReference type="Google" id="ProtNLM"/>
    </source>
</evidence>
<organism evidence="1 2">
    <name type="scientific">Microscilla marina ATCC 23134</name>
    <dbReference type="NCBI Taxonomy" id="313606"/>
    <lineage>
        <taxon>Bacteria</taxon>
        <taxon>Pseudomonadati</taxon>
        <taxon>Bacteroidota</taxon>
        <taxon>Cytophagia</taxon>
        <taxon>Cytophagales</taxon>
        <taxon>Microscillaceae</taxon>
        <taxon>Microscilla</taxon>
    </lineage>
</organism>
<dbReference type="InterPro" id="IPR019847">
    <property type="entry name" value="Gliding_motility_assoc_GldN"/>
</dbReference>
<reference evidence="1 2" key="1">
    <citation type="submission" date="2007-01" db="EMBL/GenBank/DDBJ databases">
        <authorList>
            <person name="Haygood M."/>
            <person name="Podell S."/>
            <person name="Anderson C."/>
            <person name="Hopkinson B."/>
            <person name="Roe K."/>
            <person name="Barbeau K."/>
            <person name="Gaasterland T."/>
            <person name="Ferriera S."/>
            <person name="Johnson J."/>
            <person name="Kravitz S."/>
            <person name="Beeson K."/>
            <person name="Sutton G."/>
            <person name="Rogers Y.-H."/>
            <person name="Friedman R."/>
            <person name="Frazier M."/>
            <person name="Venter J.C."/>
        </authorList>
    </citation>
    <scope>NUCLEOTIDE SEQUENCE [LARGE SCALE GENOMIC DNA]</scope>
    <source>
        <strain evidence="1 2">ATCC 23134</strain>
    </source>
</reference>
<dbReference type="OrthoDB" id="1141916at2"/>
<dbReference type="Proteomes" id="UP000004095">
    <property type="component" value="Unassembled WGS sequence"/>
</dbReference>
<evidence type="ECO:0000313" key="2">
    <source>
        <dbReference type="Proteomes" id="UP000004095"/>
    </source>
</evidence>